<organism evidence="4 5">
    <name type="scientific">Apostasia shenzhenica</name>
    <dbReference type="NCBI Taxonomy" id="1088818"/>
    <lineage>
        <taxon>Eukaryota</taxon>
        <taxon>Viridiplantae</taxon>
        <taxon>Streptophyta</taxon>
        <taxon>Embryophyta</taxon>
        <taxon>Tracheophyta</taxon>
        <taxon>Spermatophyta</taxon>
        <taxon>Magnoliopsida</taxon>
        <taxon>Liliopsida</taxon>
        <taxon>Asparagales</taxon>
        <taxon>Orchidaceae</taxon>
        <taxon>Apostasioideae</taxon>
        <taxon>Apostasia</taxon>
    </lineage>
</organism>
<dbReference type="CDD" id="cd23837">
    <property type="entry name" value="UBCc_UBE2O"/>
    <property type="match status" value="1"/>
</dbReference>
<dbReference type="PANTHER" id="PTHR46116">
    <property type="entry name" value="(E3-INDEPENDENT) E2 UBIQUITIN-CONJUGATING ENZYME"/>
    <property type="match status" value="1"/>
</dbReference>
<dbReference type="SUPFAM" id="SSF54495">
    <property type="entry name" value="UBC-like"/>
    <property type="match status" value="1"/>
</dbReference>
<dbReference type="AlphaFoldDB" id="A0A2I0AFW0"/>
<evidence type="ECO:0000313" key="4">
    <source>
        <dbReference type="EMBL" id="PKA54433.1"/>
    </source>
</evidence>
<keyword evidence="1" id="KW-0808">Transferase</keyword>
<sequence>MDLLRAVIIGSSGTPYHDGVFFFDVCFQHDYPHSPPKVHFRSTGLRLNPNLYESGRVCLSILNTWFGRKDEKWNPKMSTILQVLVSIQGLVLNEKPYFNEPAYARKANTSTGEERSLSYNRKVFRISCKLMLHAMRNPPKHFEDFVAAHFQQRGYNILAACKAYLSGASIGCRREENETMNASISEKTCSSKFDSKLGLLIPELAKEFTHKGLHCSP</sequence>
<protein>
    <submittedName>
        <fullName evidence="4">Putative ubiquitin-conjugating enzyme E2 23</fullName>
    </submittedName>
</protein>
<dbReference type="InterPro" id="IPR000608">
    <property type="entry name" value="UBC"/>
</dbReference>
<keyword evidence="2" id="KW-0833">Ubl conjugation pathway</keyword>
<evidence type="ECO:0000256" key="1">
    <source>
        <dbReference type="ARBA" id="ARBA00022679"/>
    </source>
</evidence>
<dbReference type="GO" id="GO:0061631">
    <property type="term" value="F:ubiquitin conjugating enzyme activity"/>
    <property type="evidence" value="ECO:0007669"/>
    <property type="project" value="TreeGrafter"/>
</dbReference>
<dbReference type="Gene3D" id="3.10.110.10">
    <property type="entry name" value="Ubiquitin Conjugating Enzyme"/>
    <property type="match status" value="1"/>
</dbReference>
<feature type="domain" description="UBC core" evidence="3">
    <location>
        <begin position="1"/>
        <end position="132"/>
    </location>
</feature>
<evidence type="ECO:0000256" key="2">
    <source>
        <dbReference type="ARBA" id="ARBA00022786"/>
    </source>
</evidence>
<accession>A0A2I0AFW0</accession>
<dbReference type="PROSITE" id="PS50127">
    <property type="entry name" value="UBC_2"/>
    <property type="match status" value="1"/>
</dbReference>
<name>A0A2I0AFW0_9ASPA</name>
<reference evidence="4 5" key="1">
    <citation type="journal article" date="2017" name="Nature">
        <title>The Apostasia genome and the evolution of orchids.</title>
        <authorList>
            <person name="Zhang G.Q."/>
            <person name="Liu K.W."/>
            <person name="Li Z."/>
            <person name="Lohaus R."/>
            <person name="Hsiao Y.Y."/>
            <person name="Niu S.C."/>
            <person name="Wang J.Y."/>
            <person name="Lin Y.C."/>
            <person name="Xu Q."/>
            <person name="Chen L.J."/>
            <person name="Yoshida K."/>
            <person name="Fujiwara S."/>
            <person name="Wang Z.W."/>
            <person name="Zhang Y.Q."/>
            <person name="Mitsuda N."/>
            <person name="Wang M."/>
            <person name="Liu G.H."/>
            <person name="Pecoraro L."/>
            <person name="Huang H.X."/>
            <person name="Xiao X.J."/>
            <person name="Lin M."/>
            <person name="Wu X.Y."/>
            <person name="Wu W.L."/>
            <person name="Chen Y.Y."/>
            <person name="Chang S.B."/>
            <person name="Sakamoto S."/>
            <person name="Ohme-Takagi M."/>
            <person name="Yagi M."/>
            <person name="Zeng S.J."/>
            <person name="Shen C.Y."/>
            <person name="Yeh C.M."/>
            <person name="Luo Y.B."/>
            <person name="Tsai W.C."/>
            <person name="Van de Peer Y."/>
            <person name="Liu Z.J."/>
        </authorList>
    </citation>
    <scope>NUCLEOTIDE SEQUENCE [LARGE SCALE GENOMIC DNA]</scope>
    <source>
        <strain evidence="5">cv. Shenzhen</strain>
        <tissue evidence="4">Stem</tissue>
    </source>
</reference>
<dbReference type="OrthoDB" id="47801at2759"/>
<dbReference type="Pfam" id="PF00179">
    <property type="entry name" value="UQ_con"/>
    <property type="match status" value="1"/>
</dbReference>
<evidence type="ECO:0000259" key="3">
    <source>
        <dbReference type="PROSITE" id="PS50127"/>
    </source>
</evidence>
<gene>
    <name evidence="4" type="primary">UBC23</name>
    <name evidence="4" type="ORF">AXF42_Ash000266</name>
</gene>
<dbReference type="Proteomes" id="UP000236161">
    <property type="component" value="Unassembled WGS sequence"/>
</dbReference>
<dbReference type="EMBL" id="KZ451982">
    <property type="protein sequence ID" value="PKA54433.1"/>
    <property type="molecule type" value="Genomic_DNA"/>
</dbReference>
<dbReference type="PANTHER" id="PTHR46116:SF41">
    <property type="entry name" value="UBIQUITIN-CONJUGATING ENZYME E2 25-RELATED"/>
    <property type="match status" value="1"/>
</dbReference>
<keyword evidence="5" id="KW-1185">Reference proteome</keyword>
<dbReference type="SMART" id="SM00212">
    <property type="entry name" value="UBCc"/>
    <property type="match status" value="1"/>
</dbReference>
<evidence type="ECO:0000313" key="5">
    <source>
        <dbReference type="Proteomes" id="UP000236161"/>
    </source>
</evidence>
<dbReference type="InterPro" id="IPR016135">
    <property type="entry name" value="UBQ-conjugating_enzyme/RWD"/>
</dbReference>
<dbReference type="STRING" id="1088818.A0A2I0AFW0"/>
<proteinExistence type="predicted"/>